<keyword evidence="15" id="KW-1185">Reference proteome</keyword>
<evidence type="ECO:0000256" key="3">
    <source>
        <dbReference type="ARBA" id="ARBA00022679"/>
    </source>
</evidence>
<dbReference type="SUPFAM" id="SSF48019">
    <property type="entry name" value="post-AAA+ oligomerization domain-like"/>
    <property type="match status" value="1"/>
</dbReference>
<keyword evidence="7" id="KW-0547">Nucleotide-binding</keyword>
<evidence type="ECO:0000256" key="7">
    <source>
        <dbReference type="ARBA" id="ARBA00022741"/>
    </source>
</evidence>
<dbReference type="CDD" id="cd18137">
    <property type="entry name" value="HLD_clamp_pol_III_gamma_tau"/>
    <property type="match status" value="1"/>
</dbReference>
<dbReference type="SUPFAM" id="SSF52540">
    <property type="entry name" value="P-loop containing nucleoside triphosphate hydrolases"/>
    <property type="match status" value="1"/>
</dbReference>
<dbReference type="STRING" id="1120918.SAMN05216249_109106"/>
<evidence type="ECO:0000256" key="2">
    <source>
        <dbReference type="ARBA" id="ARBA00012417"/>
    </source>
</evidence>
<evidence type="ECO:0000256" key="11">
    <source>
        <dbReference type="ARBA" id="ARBA00049244"/>
    </source>
</evidence>
<dbReference type="InterPro" id="IPR045085">
    <property type="entry name" value="HLD_clamp_pol_III_gamma_tau"/>
</dbReference>
<dbReference type="EC" id="2.7.7.7" evidence="2"/>
<evidence type="ECO:0000256" key="10">
    <source>
        <dbReference type="ARBA" id="ARBA00022932"/>
    </source>
</evidence>
<dbReference type="GO" id="GO:0003677">
    <property type="term" value="F:DNA binding"/>
    <property type="evidence" value="ECO:0007669"/>
    <property type="project" value="InterPro"/>
</dbReference>
<dbReference type="FunFam" id="1.10.8.60:FF:000013">
    <property type="entry name" value="DNA polymerase III subunit gamma/tau"/>
    <property type="match status" value="1"/>
</dbReference>
<dbReference type="PANTHER" id="PTHR11669">
    <property type="entry name" value="REPLICATION FACTOR C / DNA POLYMERASE III GAMMA-TAU SUBUNIT"/>
    <property type="match status" value="1"/>
</dbReference>
<dbReference type="EMBL" id="FOJY01000009">
    <property type="protein sequence ID" value="SFB11062.1"/>
    <property type="molecule type" value="Genomic_DNA"/>
</dbReference>
<dbReference type="NCBIfam" id="NF004046">
    <property type="entry name" value="PRK05563.1"/>
    <property type="match status" value="1"/>
</dbReference>
<evidence type="ECO:0000259" key="13">
    <source>
        <dbReference type="SMART" id="SM00382"/>
    </source>
</evidence>
<dbReference type="Gene3D" id="1.20.272.10">
    <property type="match status" value="1"/>
</dbReference>
<dbReference type="FunFam" id="3.40.50.300:FF:000014">
    <property type="entry name" value="DNA polymerase III subunit gamma/tau"/>
    <property type="match status" value="1"/>
</dbReference>
<evidence type="ECO:0000256" key="6">
    <source>
        <dbReference type="ARBA" id="ARBA00022723"/>
    </source>
</evidence>
<sequence length="540" mass="61423">MSYVALYRKFRPKVFEDVKGQEHIVRTLKNQLKTDRIGHAYLFCGTRGTGKTTIAKIFARLVNCENPVDASPCNQCPSCKAALSGSSMNIIEIDAASNNGVENIRSIKEEIAYAPTQGKYRVYIIDEVHMLSTGAFNALLKTLEEPPSYVIFILATTESQKIPATILSRCQRYDFKRIDIATIAARLLELCNSEGVEIEERAVNYIARKADGSMRDAISLLDQCTSFYMGQLITYDDALEVLGAVDTEVYSRLLNAILKEEVSISMEIVNEIVLKGKEILQFVNEFTWYLRNLMLIKTAPGIEDVIDVSTENLQSLKQESEFIKYDKLMELITEFSRVASNLKNTTQKRIILEMTIIKVSVPFMRTDSLAALNDRIQKLEEDIKNGKISIGAQAPPIQPVEKKLEESIHKQEDSLEETLDESKADHDFVKTKVSLDSVINNIYQNWEQITRKINSPTVRGHLRNANLGTDDMERLVLYYNDDYNYGFINRSEPKEMLKNALKDFCGQDIEIVVKKANVQQSDLLEERIEQLINETIQYDD</sequence>
<keyword evidence="6" id="KW-0479">Metal-binding</keyword>
<evidence type="ECO:0000256" key="9">
    <source>
        <dbReference type="ARBA" id="ARBA00022840"/>
    </source>
</evidence>
<dbReference type="InterPro" id="IPR022754">
    <property type="entry name" value="DNA_pol_III_gamma-3"/>
</dbReference>
<comment type="similarity">
    <text evidence="1">Belongs to the DnaX/STICHEL family.</text>
</comment>
<dbReference type="InterPro" id="IPR027417">
    <property type="entry name" value="P-loop_NTPase"/>
</dbReference>
<keyword evidence="4" id="KW-0548">Nucleotidyltransferase</keyword>
<dbReference type="InterPro" id="IPR012763">
    <property type="entry name" value="DNA_pol_III_sug/sutau_N"/>
</dbReference>
<accession>A0A1I0YD36</accession>
<feature type="coiled-coil region" evidence="12">
    <location>
        <begin position="369"/>
        <end position="421"/>
    </location>
</feature>
<reference evidence="14 15" key="1">
    <citation type="submission" date="2016-10" db="EMBL/GenBank/DDBJ databases">
        <authorList>
            <person name="de Groot N.N."/>
        </authorList>
    </citation>
    <scope>NUCLEOTIDE SEQUENCE [LARGE SCALE GENOMIC DNA]</scope>
    <source>
        <strain evidence="14 15">DSM 5522</strain>
    </source>
</reference>
<dbReference type="InterPro" id="IPR050238">
    <property type="entry name" value="DNA_Rep/Repair_Clamp_Loader"/>
</dbReference>
<organism evidence="14 15">
    <name type="scientific">Acetitomaculum ruminis DSM 5522</name>
    <dbReference type="NCBI Taxonomy" id="1120918"/>
    <lineage>
        <taxon>Bacteria</taxon>
        <taxon>Bacillati</taxon>
        <taxon>Bacillota</taxon>
        <taxon>Clostridia</taxon>
        <taxon>Lachnospirales</taxon>
        <taxon>Lachnospiraceae</taxon>
        <taxon>Acetitomaculum</taxon>
    </lineage>
</organism>
<evidence type="ECO:0000256" key="4">
    <source>
        <dbReference type="ARBA" id="ARBA00022695"/>
    </source>
</evidence>
<dbReference type="AlphaFoldDB" id="A0A1I0YD36"/>
<dbReference type="GO" id="GO:0005524">
    <property type="term" value="F:ATP binding"/>
    <property type="evidence" value="ECO:0007669"/>
    <property type="project" value="UniProtKB-KW"/>
</dbReference>
<evidence type="ECO:0000256" key="12">
    <source>
        <dbReference type="SAM" id="Coils"/>
    </source>
</evidence>
<dbReference type="RefSeq" id="WP_092872341.1">
    <property type="nucleotide sequence ID" value="NZ_FOJY01000009.1"/>
</dbReference>
<keyword evidence="12" id="KW-0175">Coiled coil</keyword>
<gene>
    <name evidence="14" type="ORF">SAMN05216249_109106</name>
</gene>
<evidence type="ECO:0000256" key="8">
    <source>
        <dbReference type="ARBA" id="ARBA00022833"/>
    </source>
</evidence>
<evidence type="ECO:0000256" key="1">
    <source>
        <dbReference type="ARBA" id="ARBA00006360"/>
    </source>
</evidence>
<keyword evidence="9" id="KW-0067">ATP-binding</keyword>
<keyword evidence="5" id="KW-0235">DNA replication</keyword>
<proteinExistence type="inferred from homology"/>
<keyword evidence="3" id="KW-0808">Transferase</keyword>
<dbReference type="Pfam" id="PF13177">
    <property type="entry name" value="DNA_pol3_delta2"/>
    <property type="match status" value="1"/>
</dbReference>
<dbReference type="GO" id="GO:0009360">
    <property type="term" value="C:DNA polymerase III complex"/>
    <property type="evidence" value="ECO:0007669"/>
    <property type="project" value="InterPro"/>
</dbReference>
<dbReference type="PANTHER" id="PTHR11669:SF0">
    <property type="entry name" value="PROTEIN STICHEL-LIKE 2"/>
    <property type="match status" value="1"/>
</dbReference>
<dbReference type="CDD" id="cd00009">
    <property type="entry name" value="AAA"/>
    <property type="match status" value="1"/>
</dbReference>
<evidence type="ECO:0000256" key="5">
    <source>
        <dbReference type="ARBA" id="ARBA00022705"/>
    </source>
</evidence>
<dbReference type="SMART" id="SM00382">
    <property type="entry name" value="AAA"/>
    <property type="match status" value="1"/>
</dbReference>
<comment type="catalytic activity">
    <reaction evidence="11">
        <text>DNA(n) + a 2'-deoxyribonucleoside 5'-triphosphate = DNA(n+1) + diphosphate</text>
        <dbReference type="Rhea" id="RHEA:22508"/>
        <dbReference type="Rhea" id="RHEA-COMP:17339"/>
        <dbReference type="Rhea" id="RHEA-COMP:17340"/>
        <dbReference type="ChEBI" id="CHEBI:33019"/>
        <dbReference type="ChEBI" id="CHEBI:61560"/>
        <dbReference type="ChEBI" id="CHEBI:173112"/>
        <dbReference type="EC" id="2.7.7.7"/>
    </reaction>
</comment>
<keyword evidence="8" id="KW-0862">Zinc</keyword>
<dbReference type="InterPro" id="IPR003593">
    <property type="entry name" value="AAA+_ATPase"/>
</dbReference>
<dbReference type="Gene3D" id="1.10.8.60">
    <property type="match status" value="1"/>
</dbReference>
<feature type="domain" description="AAA+ ATPase" evidence="13">
    <location>
        <begin position="37"/>
        <end position="179"/>
    </location>
</feature>
<protein>
    <recommendedName>
        <fullName evidence="2">DNA-directed DNA polymerase</fullName>
        <ecNumber evidence="2">2.7.7.7</ecNumber>
    </recommendedName>
</protein>
<dbReference type="InterPro" id="IPR008921">
    <property type="entry name" value="DNA_pol3_clamp-load_cplx_C"/>
</dbReference>
<evidence type="ECO:0000313" key="15">
    <source>
        <dbReference type="Proteomes" id="UP000198838"/>
    </source>
</evidence>
<dbReference type="GO" id="GO:0003887">
    <property type="term" value="F:DNA-directed DNA polymerase activity"/>
    <property type="evidence" value="ECO:0007669"/>
    <property type="project" value="UniProtKB-KW"/>
</dbReference>
<keyword evidence="10" id="KW-0239">DNA-directed DNA polymerase</keyword>
<dbReference type="Pfam" id="PF12169">
    <property type="entry name" value="DNA_pol3_gamma3"/>
    <property type="match status" value="1"/>
</dbReference>
<dbReference type="GO" id="GO:0006261">
    <property type="term" value="P:DNA-templated DNA replication"/>
    <property type="evidence" value="ECO:0007669"/>
    <property type="project" value="TreeGrafter"/>
</dbReference>
<name>A0A1I0YD36_9FIRM</name>
<dbReference type="OrthoDB" id="9810148at2"/>
<dbReference type="Pfam" id="PF22608">
    <property type="entry name" value="DNAX_ATPase_lid"/>
    <property type="match status" value="1"/>
</dbReference>
<dbReference type="GO" id="GO:0046872">
    <property type="term" value="F:metal ion binding"/>
    <property type="evidence" value="ECO:0007669"/>
    <property type="project" value="UniProtKB-KW"/>
</dbReference>
<evidence type="ECO:0000313" key="14">
    <source>
        <dbReference type="EMBL" id="SFB11062.1"/>
    </source>
</evidence>
<dbReference type="Gene3D" id="3.40.50.300">
    <property type="entry name" value="P-loop containing nucleotide triphosphate hydrolases"/>
    <property type="match status" value="1"/>
</dbReference>
<dbReference type="Proteomes" id="UP000198838">
    <property type="component" value="Unassembled WGS sequence"/>
</dbReference>
<dbReference type="NCBIfam" id="TIGR02397">
    <property type="entry name" value="dnaX_nterm"/>
    <property type="match status" value="1"/>
</dbReference>